<keyword evidence="3 4" id="KW-0648">Protein biosynthesis</keyword>
<comment type="subunit">
    <text evidence="4">Component of the 30S ribosomal translation pre-initiation complex which assembles on the 30S ribosome in the order IF-2 and IF-3, IF-1 and N-formylmethionyl-tRNA(fMet); mRNA recruitment can occur at any time during PIC assembly.</text>
</comment>
<organism evidence="7">
    <name type="scientific">uncultured bacterium Rifle_16ft_4_minimus_4226</name>
    <dbReference type="NCBI Taxonomy" id="1665160"/>
    <lineage>
        <taxon>Bacteria</taxon>
        <taxon>environmental samples</taxon>
    </lineage>
</organism>
<dbReference type="InterPro" id="IPR003029">
    <property type="entry name" value="S1_domain"/>
</dbReference>
<gene>
    <name evidence="4" type="primary">infA</name>
</gene>
<evidence type="ECO:0000313" key="7">
    <source>
        <dbReference type="EMBL" id="AKQ04164.1"/>
    </source>
</evidence>
<evidence type="ECO:0000256" key="4">
    <source>
        <dbReference type="HAMAP-Rule" id="MF_00075"/>
    </source>
</evidence>
<dbReference type="GO" id="GO:0005829">
    <property type="term" value="C:cytosol"/>
    <property type="evidence" value="ECO:0007669"/>
    <property type="project" value="TreeGrafter"/>
</dbReference>
<keyword evidence="4" id="KW-0694">RNA-binding</keyword>
<keyword evidence="4" id="KW-0963">Cytoplasm</keyword>
<accession>A0A0H4TTI8</accession>
<feature type="domain" description="S1-like" evidence="6">
    <location>
        <begin position="9"/>
        <end position="84"/>
    </location>
</feature>
<sequence length="84" mass="9700">MKKRDSTSKKSVMEKEEAIEVEGTVIEPLPNAMFRVELGNGHRVLAHISGKMRMHFIRILPGDKVKVELSPYDLSRGRITYRYK</sequence>
<protein>
    <recommendedName>
        <fullName evidence="4 5">Translation initiation factor IF-1</fullName>
    </recommendedName>
</protein>
<dbReference type="EMBL" id="KT007030">
    <property type="protein sequence ID" value="AKQ04164.1"/>
    <property type="molecule type" value="Genomic_DNA"/>
</dbReference>
<comment type="similarity">
    <text evidence="1 4">Belongs to the IF-1 family.</text>
</comment>
<name>A0A0H4TTI8_9BACT</name>
<reference evidence="7" key="1">
    <citation type="journal article" date="2015" name="ISME J.">
        <title>Aquifer environment selects for microbial species cohorts in sediment and groundwater.</title>
        <authorList>
            <person name="Hug L.A."/>
            <person name="Thomas B.C."/>
            <person name="Brown C.T."/>
            <person name="Frischkorn K.R."/>
            <person name="Williams K.H."/>
            <person name="Tringe S.G."/>
            <person name="Banfield J.F."/>
        </authorList>
    </citation>
    <scope>NUCLEOTIDE SEQUENCE</scope>
</reference>
<comment type="subcellular location">
    <subcellularLocation>
        <location evidence="4">Cytoplasm</location>
    </subcellularLocation>
</comment>
<dbReference type="PANTHER" id="PTHR33370">
    <property type="entry name" value="TRANSLATION INITIATION FACTOR IF-1, CHLOROPLASTIC"/>
    <property type="match status" value="1"/>
</dbReference>
<comment type="function">
    <text evidence="4">One of the essential components for the initiation of protein synthesis. Stabilizes the binding of IF-2 and IF-3 on the 30S subunit to which N-formylmethionyl-tRNA(fMet) subsequently binds. Helps modulate mRNA selection, yielding the 30S pre-initiation complex (PIC). Upon addition of the 50S ribosomal subunit IF-1, IF-2 and IF-3 are released leaving the mature 70S translation initiation complex.</text>
</comment>
<dbReference type="PANTHER" id="PTHR33370:SF1">
    <property type="entry name" value="TRANSLATION INITIATION FACTOR IF-1, CHLOROPLASTIC"/>
    <property type="match status" value="1"/>
</dbReference>
<dbReference type="InterPro" id="IPR004368">
    <property type="entry name" value="TIF_IF1"/>
</dbReference>
<evidence type="ECO:0000256" key="3">
    <source>
        <dbReference type="ARBA" id="ARBA00022917"/>
    </source>
</evidence>
<evidence type="ECO:0000256" key="2">
    <source>
        <dbReference type="ARBA" id="ARBA00022540"/>
    </source>
</evidence>
<dbReference type="SMART" id="SM00316">
    <property type="entry name" value="S1"/>
    <property type="match status" value="1"/>
</dbReference>
<dbReference type="Pfam" id="PF01176">
    <property type="entry name" value="eIF-1a"/>
    <property type="match status" value="1"/>
</dbReference>
<dbReference type="CDD" id="cd04451">
    <property type="entry name" value="S1_IF1"/>
    <property type="match status" value="1"/>
</dbReference>
<dbReference type="FunFam" id="2.40.50.140:FF:000002">
    <property type="entry name" value="Translation initiation factor IF-1"/>
    <property type="match status" value="1"/>
</dbReference>
<dbReference type="HAMAP" id="MF_00075">
    <property type="entry name" value="IF_1"/>
    <property type="match status" value="1"/>
</dbReference>
<dbReference type="InterPro" id="IPR012340">
    <property type="entry name" value="NA-bd_OB-fold"/>
</dbReference>
<keyword evidence="2 4" id="KW-0396">Initiation factor</keyword>
<proteinExistence type="inferred from homology"/>
<dbReference type="GO" id="GO:0003743">
    <property type="term" value="F:translation initiation factor activity"/>
    <property type="evidence" value="ECO:0007669"/>
    <property type="project" value="UniProtKB-UniRule"/>
</dbReference>
<dbReference type="InterPro" id="IPR006196">
    <property type="entry name" value="RNA-binding_domain_S1_IF1"/>
</dbReference>
<dbReference type="GO" id="GO:0043022">
    <property type="term" value="F:ribosome binding"/>
    <property type="evidence" value="ECO:0007669"/>
    <property type="project" value="UniProtKB-UniRule"/>
</dbReference>
<evidence type="ECO:0000256" key="5">
    <source>
        <dbReference type="NCBIfam" id="TIGR00008"/>
    </source>
</evidence>
<dbReference type="Gene3D" id="2.40.50.140">
    <property type="entry name" value="Nucleic acid-binding proteins"/>
    <property type="match status" value="1"/>
</dbReference>
<evidence type="ECO:0000259" key="6">
    <source>
        <dbReference type="PROSITE" id="PS50832"/>
    </source>
</evidence>
<dbReference type="SUPFAM" id="SSF50249">
    <property type="entry name" value="Nucleic acid-binding proteins"/>
    <property type="match status" value="1"/>
</dbReference>
<dbReference type="NCBIfam" id="TIGR00008">
    <property type="entry name" value="infA"/>
    <property type="match status" value="1"/>
</dbReference>
<dbReference type="PROSITE" id="PS50832">
    <property type="entry name" value="S1_IF1_TYPE"/>
    <property type="match status" value="1"/>
</dbReference>
<dbReference type="AlphaFoldDB" id="A0A0H4TTI8"/>
<dbReference type="GO" id="GO:0019843">
    <property type="term" value="F:rRNA binding"/>
    <property type="evidence" value="ECO:0007669"/>
    <property type="project" value="UniProtKB-UniRule"/>
</dbReference>
<evidence type="ECO:0000256" key="1">
    <source>
        <dbReference type="ARBA" id="ARBA00010939"/>
    </source>
</evidence>
<keyword evidence="4" id="KW-0699">rRNA-binding</keyword>